<dbReference type="Gene3D" id="1.10.645.10">
    <property type="entry name" value="Cytochrome-c3 Hydrogenase, chain B"/>
    <property type="match status" value="1"/>
</dbReference>
<feature type="binding site" evidence="1">
    <location>
        <position position="63"/>
    </location>
    <ligand>
        <name>Ni(2+)</name>
        <dbReference type="ChEBI" id="CHEBI:49786"/>
    </ligand>
</feature>
<keyword evidence="1" id="KW-0460">Magnesium</keyword>
<dbReference type="PANTHER" id="PTHR43600">
    <property type="entry name" value="COENZYME F420 HYDROGENASE, SUBUNIT ALPHA"/>
    <property type="match status" value="1"/>
</dbReference>
<dbReference type="InterPro" id="IPR001501">
    <property type="entry name" value="Ni-dep_hyd_lsu"/>
</dbReference>
<gene>
    <name evidence="2" type="ORF">COU85_01295</name>
</gene>
<dbReference type="GO" id="GO:0016151">
    <property type="term" value="F:nickel cation binding"/>
    <property type="evidence" value="ECO:0007669"/>
    <property type="project" value="InterPro"/>
</dbReference>
<accession>A0A2M8KJ02</accession>
<dbReference type="PANTHER" id="PTHR43600:SF4">
    <property type="entry name" value="CYTOSOLIC NIFE-HYDROGENASE, ALPHA SUBUNIT"/>
    <property type="match status" value="1"/>
</dbReference>
<feature type="binding site" evidence="1">
    <location>
        <position position="63"/>
    </location>
    <ligand>
        <name>Fe cation</name>
        <dbReference type="ChEBI" id="CHEBI:24875"/>
    </ligand>
</feature>
<dbReference type="InterPro" id="IPR029014">
    <property type="entry name" value="NiFe-Hase_large"/>
</dbReference>
<feature type="binding site" evidence="1">
    <location>
        <position position="60"/>
    </location>
    <ligand>
        <name>Ni(2+)</name>
        <dbReference type="ChEBI" id="CHEBI:49786"/>
    </ligand>
</feature>
<dbReference type="Pfam" id="PF00374">
    <property type="entry name" value="NiFeSe_Hases"/>
    <property type="match status" value="1"/>
</dbReference>
<evidence type="ECO:0008006" key="4">
    <source>
        <dbReference type="Google" id="ProtNLM"/>
    </source>
</evidence>
<proteinExistence type="predicted"/>
<protein>
    <recommendedName>
        <fullName evidence="4">Ni/Fe hydrogenase subunit alpha</fullName>
    </recommendedName>
</protein>
<comment type="cofactor">
    <cofactor evidence="1">
        <name>Ni(2+)</name>
        <dbReference type="ChEBI" id="CHEBI:49786"/>
    </cofactor>
</comment>
<dbReference type="EMBL" id="PFEA01000024">
    <property type="protein sequence ID" value="PJE59895.1"/>
    <property type="molecule type" value="Genomic_DNA"/>
</dbReference>
<reference evidence="3" key="1">
    <citation type="submission" date="2017-09" db="EMBL/GenBank/DDBJ databases">
        <title>Depth-based differentiation of microbial function through sediment-hosted aquifers and enrichment of novel symbionts in the deep terrestrial subsurface.</title>
        <authorList>
            <person name="Probst A.J."/>
            <person name="Ladd B."/>
            <person name="Jarett J.K."/>
            <person name="Geller-Mcgrath D.E."/>
            <person name="Sieber C.M.K."/>
            <person name="Emerson J.B."/>
            <person name="Anantharaman K."/>
            <person name="Thomas B.C."/>
            <person name="Malmstrom R."/>
            <person name="Stieglmeier M."/>
            <person name="Klingl A."/>
            <person name="Woyke T."/>
            <person name="Ryan C.M."/>
            <person name="Banfield J.F."/>
        </authorList>
    </citation>
    <scope>NUCLEOTIDE SEQUENCE [LARGE SCALE GENOMIC DNA]</scope>
</reference>
<keyword evidence="1" id="KW-0533">Nickel</keyword>
<comment type="caution">
    <text evidence="2">The sequence shown here is derived from an EMBL/GenBank/DDBJ whole genome shotgun (WGS) entry which is preliminary data.</text>
</comment>
<evidence type="ECO:0000313" key="2">
    <source>
        <dbReference type="EMBL" id="PJE59895.1"/>
    </source>
</evidence>
<dbReference type="Proteomes" id="UP000231086">
    <property type="component" value="Unassembled WGS sequence"/>
</dbReference>
<evidence type="ECO:0000256" key="1">
    <source>
        <dbReference type="PIRSR" id="PIRSR601501-1"/>
    </source>
</evidence>
<sequence length="214" mass="23839">MKIRIDHIAKIEGHGGFVGEIIKGDVVQARFMVNEGARLLEGILRDRHYEETSQIAARICGVCPVVHTLTSIKALEAAMGVEVGSETIFLRQLLMLGQLINSHALHLFFFSLADFFGIKDDLKLIKKYPAYTKDALAIREFGNMLVEKIGGRTIHPLAAEIGGFKKWPSKQILLKIKKEAEKVLPGAIRLGKLFAKLKYPDLQTNFNWASVTAL</sequence>
<feature type="binding site" evidence="1">
    <location>
        <position position="41"/>
    </location>
    <ligand>
        <name>Mg(2+)</name>
        <dbReference type="ChEBI" id="CHEBI:18420"/>
    </ligand>
</feature>
<name>A0A2M8KJ02_9BACT</name>
<evidence type="ECO:0000313" key="3">
    <source>
        <dbReference type="Proteomes" id="UP000231086"/>
    </source>
</evidence>
<dbReference type="SUPFAM" id="SSF56762">
    <property type="entry name" value="HydB/Nqo4-like"/>
    <property type="match status" value="1"/>
</dbReference>
<comment type="cofactor">
    <cofactor evidence="1">
        <name>Fe cation</name>
        <dbReference type="ChEBI" id="CHEBI:24875"/>
    </cofactor>
</comment>
<keyword evidence="1" id="KW-0479">Metal-binding</keyword>
<organism evidence="2 3">
    <name type="scientific">Candidatus Portnoybacteria bacterium CG10_big_fil_rev_8_21_14_0_10_44_7</name>
    <dbReference type="NCBI Taxonomy" id="1974816"/>
    <lineage>
        <taxon>Bacteria</taxon>
        <taxon>Candidatus Portnoyibacteriota</taxon>
    </lineage>
</organism>
<dbReference type="AlphaFoldDB" id="A0A2M8KJ02"/>
<feature type="non-terminal residue" evidence="2">
    <location>
        <position position="214"/>
    </location>
</feature>
<keyword evidence="1" id="KW-0408">Iron</keyword>